<keyword evidence="5" id="KW-1185">Reference proteome</keyword>
<dbReference type="SUPFAM" id="SSF53474">
    <property type="entry name" value="alpha/beta-Hydrolases"/>
    <property type="match status" value="1"/>
</dbReference>
<dbReference type="GO" id="GO:0006508">
    <property type="term" value="P:proteolysis"/>
    <property type="evidence" value="ECO:0007669"/>
    <property type="project" value="InterPro"/>
</dbReference>
<feature type="domain" description="Peptidase S9 prolyl oligopeptidase catalytic" evidence="3">
    <location>
        <begin position="149"/>
        <end position="286"/>
    </location>
</feature>
<evidence type="ECO:0000313" key="4">
    <source>
        <dbReference type="EMBL" id="KAK3275226.1"/>
    </source>
</evidence>
<organism evidence="4 5">
    <name type="scientific">Cymbomonas tetramitiformis</name>
    <dbReference type="NCBI Taxonomy" id="36881"/>
    <lineage>
        <taxon>Eukaryota</taxon>
        <taxon>Viridiplantae</taxon>
        <taxon>Chlorophyta</taxon>
        <taxon>Pyramimonadophyceae</taxon>
        <taxon>Pyramimonadales</taxon>
        <taxon>Pyramimonadaceae</taxon>
        <taxon>Cymbomonas</taxon>
    </lineage>
</organism>
<keyword evidence="2" id="KW-0378">Hydrolase</keyword>
<dbReference type="InterPro" id="IPR001375">
    <property type="entry name" value="Peptidase_S9_cat"/>
</dbReference>
<dbReference type="InterPro" id="IPR050955">
    <property type="entry name" value="Plant_Biomass_Hydrol_Est"/>
</dbReference>
<sequence>MTTGSGCAADCSADVVLVYTSFLECGEVFPECVTGCSRAPESCGELEGMLEERGCASSCPPDVMVAYVQIYCEDEEEDSEWYEGEDTDSDGEGIELLDGMTRHTLMHGGIERRYLKYVPAQLAAEAPLVYDSHGYGGTGAGLSWYSGWKEIAMQEGFVVVWPDGVGNMWNDGGVCGSKADDTGLFRAIVSEVAAAHAQVDLTRVYASGHSCGCMMSHRLAKDVSDILAAQACMAGYLLDFPEWDDDSETDESMDFGANQMIPAPYQATPQMVIHGTADDVLPYYHSRSTWWYPGAVANMQTLADMNNCSDSSLRETWREGDHFQQTYEECADGVEVQEDFVNYSRQRISPEYNRLSNFVPHLRVQSKQ</sequence>
<evidence type="ECO:0000259" key="3">
    <source>
        <dbReference type="Pfam" id="PF00326"/>
    </source>
</evidence>
<evidence type="ECO:0000256" key="1">
    <source>
        <dbReference type="ARBA" id="ARBA00022729"/>
    </source>
</evidence>
<protein>
    <recommendedName>
        <fullName evidence="3">Peptidase S9 prolyl oligopeptidase catalytic domain-containing protein</fullName>
    </recommendedName>
</protein>
<dbReference type="GO" id="GO:0008236">
    <property type="term" value="F:serine-type peptidase activity"/>
    <property type="evidence" value="ECO:0007669"/>
    <property type="project" value="InterPro"/>
</dbReference>
<dbReference type="InterPro" id="IPR029058">
    <property type="entry name" value="AB_hydrolase_fold"/>
</dbReference>
<dbReference type="Gene3D" id="3.40.50.1820">
    <property type="entry name" value="alpha/beta hydrolase"/>
    <property type="match status" value="1"/>
</dbReference>
<evidence type="ECO:0000256" key="2">
    <source>
        <dbReference type="ARBA" id="ARBA00022801"/>
    </source>
</evidence>
<accession>A0AAE0GD07</accession>
<comment type="caution">
    <text evidence="4">The sequence shown here is derived from an EMBL/GenBank/DDBJ whole genome shotgun (WGS) entry which is preliminary data.</text>
</comment>
<reference evidence="4 5" key="1">
    <citation type="journal article" date="2015" name="Genome Biol. Evol.">
        <title>Comparative Genomics of a Bacterivorous Green Alga Reveals Evolutionary Causalities and Consequences of Phago-Mixotrophic Mode of Nutrition.</title>
        <authorList>
            <person name="Burns J.A."/>
            <person name="Paasch A."/>
            <person name="Narechania A."/>
            <person name="Kim E."/>
        </authorList>
    </citation>
    <scope>NUCLEOTIDE SEQUENCE [LARGE SCALE GENOMIC DNA]</scope>
    <source>
        <strain evidence="4 5">PLY_AMNH</strain>
    </source>
</reference>
<evidence type="ECO:0000313" key="5">
    <source>
        <dbReference type="Proteomes" id="UP001190700"/>
    </source>
</evidence>
<proteinExistence type="predicted"/>
<dbReference type="PANTHER" id="PTHR43037:SF5">
    <property type="entry name" value="FERULOYL ESTERASE"/>
    <property type="match status" value="1"/>
</dbReference>
<keyword evidence="1" id="KW-0732">Signal</keyword>
<gene>
    <name evidence="4" type="ORF">CYMTET_16637</name>
</gene>
<name>A0AAE0GD07_9CHLO</name>
<dbReference type="AlphaFoldDB" id="A0AAE0GD07"/>
<dbReference type="PANTHER" id="PTHR43037">
    <property type="entry name" value="UNNAMED PRODUCT-RELATED"/>
    <property type="match status" value="1"/>
</dbReference>
<dbReference type="Pfam" id="PF00326">
    <property type="entry name" value="Peptidase_S9"/>
    <property type="match status" value="1"/>
</dbReference>
<dbReference type="EMBL" id="LGRX02007342">
    <property type="protein sequence ID" value="KAK3275226.1"/>
    <property type="molecule type" value="Genomic_DNA"/>
</dbReference>
<dbReference type="Proteomes" id="UP001190700">
    <property type="component" value="Unassembled WGS sequence"/>
</dbReference>